<dbReference type="EMBL" id="JBHRSA010000004">
    <property type="protein sequence ID" value="MFC3038831.1"/>
    <property type="molecule type" value="Genomic_DNA"/>
</dbReference>
<accession>A0ABV7CQZ9</accession>
<evidence type="ECO:0000313" key="1">
    <source>
        <dbReference type="EMBL" id="MFC3038831.1"/>
    </source>
</evidence>
<dbReference type="SUPFAM" id="SSF140500">
    <property type="entry name" value="BAS1536-like"/>
    <property type="match status" value="1"/>
</dbReference>
<organism evidence="1 2">
    <name type="scientific">Virgibacillus xinjiangensis</name>
    <dbReference type="NCBI Taxonomy" id="393090"/>
    <lineage>
        <taxon>Bacteria</taxon>
        <taxon>Bacillati</taxon>
        <taxon>Bacillota</taxon>
        <taxon>Bacilli</taxon>
        <taxon>Bacillales</taxon>
        <taxon>Bacillaceae</taxon>
        <taxon>Virgibacillus</taxon>
    </lineage>
</organism>
<keyword evidence="2" id="KW-1185">Reference proteome</keyword>
<dbReference type="PANTHER" id="PTHR41263:SF1">
    <property type="entry name" value="ASPARTYL-PHOSPHATE PHOSPHATASE YISI"/>
    <property type="match status" value="1"/>
</dbReference>
<comment type="caution">
    <text evidence="1">The sequence shown here is derived from an EMBL/GenBank/DDBJ whole genome shotgun (WGS) entry which is preliminary data.</text>
</comment>
<reference evidence="2" key="1">
    <citation type="journal article" date="2019" name="Int. J. Syst. Evol. Microbiol.">
        <title>The Global Catalogue of Microorganisms (GCM) 10K type strain sequencing project: providing services to taxonomists for standard genome sequencing and annotation.</title>
        <authorList>
            <consortium name="The Broad Institute Genomics Platform"/>
            <consortium name="The Broad Institute Genome Sequencing Center for Infectious Disease"/>
            <person name="Wu L."/>
            <person name="Ma J."/>
        </authorList>
    </citation>
    <scope>NUCLEOTIDE SEQUENCE [LARGE SCALE GENOMIC DNA]</scope>
    <source>
        <strain evidence="2">KCTC 13128</strain>
    </source>
</reference>
<sequence length="57" mass="6462">MGQAAEQNEWDLTAAIIVKKQEMIQLGLKYGLADIQTVQCSQQLDDLLNRFAKGDFY</sequence>
<proteinExistence type="predicted"/>
<dbReference type="InterPro" id="IPR053028">
    <property type="entry name" value="Spo0E-like_phosphatase"/>
</dbReference>
<evidence type="ECO:0000313" key="2">
    <source>
        <dbReference type="Proteomes" id="UP001595279"/>
    </source>
</evidence>
<name>A0ABV7CQZ9_9BACI</name>
<dbReference type="Proteomes" id="UP001595279">
    <property type="component" value="Unassembled WGS sequence"/>
</dbReference>
<dbReference type="RefSeq" id="WP_390267064.1">
    <property type="nucleotide sequence ID" value="NZ_JBHRSA010000004.1"/>
</dbReference>
<dbReference type="InterPro" id="IPR037208">
    <property type="entry name" value="Spo0E-like_sf"/>
</dbReference>
<protein>
    <submittedName>
        <fullName evidence="1">Spo0E family sporulation regulatory protein-aspartic acid phosphatase</fullName>
    </submittedName>
</protein>
<dbReference type="Gene3D" id="4.10.280.10">
    <property type="entry name" value="Helix-loop-helix DNA-binding domain"/>
    <property type="match status" value="1"/>
</dbReference>
<dbReference type="InterPro" id="IPR018540">
    <property type="entry name" value="Spo0E-like"/>
</dbReference>
<dbReference type="InterPro" id="IPR036638">
    <property type="entry name" value="HLH_DNA-bd_sf"/>
</dbReference>
<dbReference type="Pfam" id="PF09388">
    <property type="entry name" value="SpoOE-like"/>
    <property type="match status" value="1"/>
</dbReference>
<gene>
    <name evidence="1" type="ORF">ACFOGI_01015</name>
</gene>
<dbReference type="PANTHER" id="PTHR41263">
    <property type="entry name" value="ASPARTYL-PHOSPHATE PHOSPHATASE YISI"/>
    <property type="match status" value="1"/>
</dbReference>